<protein>
    <recommendedName>
        <fullName evidence="2">Trichome birefringence-like C-terminal domain-containing protein</fullName>
    </recommendedName>
</protein>
<dbReference type="EMBL" id="JACBKZ010000007">
    <property type="protein sequence ID" value="KAF5945128.1"/>
    <property type="molecule type" value="Genomic_DNA"/>
</dbReference>
<dbReference type="PANTHER" id="PTHR32285:SF324">
    <property type="entry name" value="PROTEIN TRICHOME BIREFRINGENCE-LIKE 25"/>
    <property type="match status" value="1"/>
</dbReference>
<dbReference type="GO" id="GO:0016413">
    <property type="term" value="F:O-acetyltransferase activity"/>
    <property type="evidence" value="ECO:0007669"/>
    <property type="project" value="InterPro"/>
</dbReference>
<proteinExistence type="inferred from homology"/>
<evidence type="ECO:0000313" key="3">
    <source>
        <dbReference type="EMBL" id="KAF5945128.1"/>
    </source>
</evidence>
<sequence length="377" mass="43129">MKQMRFDLENKNPFSFSFSFSSSPPTQKRSLVVKFAVCFLLLGLAFRLFSSSFVQFSPETTTTDPSLALEEKTLPPPADLVSGHFPVNETQDSQNGEWILFLIQIKEEDLVHEIPVKNETLSPSADELPVEEAIEVYHDKEYKSKRWHFPSHNFTLSVIWTPFPVKAAIFEDINGVSSAAIQLHFDKLDTLWTKQYKNFDYVIIAGGKWFLKTAIYYENNTIQGCHYCPSKNLTELGLDYSYRKALKFIFKFITSSKHKAHVFFRTTTPDHFENGEWFSGGYCNRTTPFQEGEVELDNIDMTMKVAAMGSAQGMSLKLLDTTRLSLLRPDGHPGVYRQFQPFAADKNAKVQNDCLHWCLPGPIDSWNELVKKMLLSV</sequence>
<name>A0A7J7H0F8_CAMSI</name>
<dbReference type="InterPro" id="IPR029962">
    <property type="entry name" value="TBL"/>
</dbReference>
<feature type="domain" description="Trichome birefringence-like C-terminal" evidence="2">
    <location>
        <begin position="130"/>
        <end position="372"/>
    </location>
</feature>
<reference evidence="4" key="1">
    <citation type="journal article" date="2020" name="Nat. Commun.">
        <title>Genome assembly of wild tea tree DASZ reveals pedigree and selection history of tea varieties.</title>
        <authorList>
            <person name="Zhang W."/>
            <person name="Zhang Y."/>
            <person name="Qiu H."/>
            <person name="Guo Y."/>
            <person name="Wan H."/>
            <person name="Zhang X."/>
            <person name="Scossa F."/>
            <person name="Alseekh S."/>
            <person name="Zhang Q."/>
            <person name="Wang P."/>
            <person name="Xu L."/>
            <person name="Schmidt M.H."/>
            <person name="Jia X."/>
            <person name="Li D."/>
            <person name="Zhu A."/>
            <person name="Guo F."/>
            <person name="Chen W."/>
            <person name="Ni D."/>
            <person name="Usadel B."/>
            <person name="Fernie A.R."/>
            <person name="Wen W."/>
        </authorList>
    </citation>
    <scope>NUCLEOTIDE SEQUENCE [LARGE SCALE GENOMIC DNA]</scope>
    <source>
        <strain evidence="4">cv. G240</strain>
    </source>
</reference>
<dbReference type="AlphaFoldDB" id="A0A7J7H0F8"/>
<dbReference type="Proteomes" id="UP000593564">
    <property type="component" value="Unassembled WGS sequence"/>
</dbReference>
<evidence type="ECO:0000256" key="1">
    <source>
        <dbReference type="ARBA" id="ARBA00007727"/>
    </source>
</evidence>
<comment type="similarity">
    <text evidence="1">Belongs to the PC-esterase family. TBL subfamily.</text>
</comment>
<gene>
    <name evidence="3" type="ORF">HYC85_015356</name>
</gene>
<keyword evidence="4" id="KW-1185">Reference proteome</keyword>
<evidence type="ECO:0000259" key="2">
    <source>
        <dbReference type="Pfam" id="PF13839"/>
    </source>
</evidence>
<dbReference type="InterPro" id="IPR026057">
    <property type="entry name" value="TBL_C"/>
</dbReference>
<evidence type="ECO:0000313" key="4">
    <source>
        <dbReference type="Proteomes" id="UP000593564"/>
    </source>
</evidence>
<reference evidence="3 4" key="2">
    <citation type="submission" date="2020-07" db="EMBL/GenBank/DDBJ databases">
        <title>Genome assembly of wild tea tree DASZ reveals pedigree and selection history of tea varieties.</title>
        <authorList>
            <person name="Zhang W."/>
        </authorList>
    </citation>
    <scope>NUCLEOTIDE SEQUENCE [LARGE SCALE GENOMIC DNA]</scope>
    <source>
        <strain evidence="4">cv. G240</strain>
        <tissue evidence="3">Leaf</tissue>
    </source>
</reference>
<accession>A0A7J7H0F8</accession>
<dbReference type="PANTHER" id="PTHR32285">
    <property type="entry name" value="PROTEIN TRICHOME BIREFRINGENCE-LIKE 9-RELATED"/>
    <property type="match status" value="1"/>
</dbReference>
<dbReference type="GO" id="GO:0005794">
    <property type="term" value="C:Golgi apparatus"/>
    <property type="evidence" value="ECO:0007669"/>
    <property type="project" value="TreeGrafter"/>
</dbReference>
<comment type="caution">
    <text evidence="3">The sequence shown here is derived from an EMBL/GenBank/DDBJ whole genome shotgun (WGS) entry which is preliminary data.</text>
</comment>
<organism evidence="3 4">
    <name type="scientific">Camellia sinensis</name>
    <name type="common">Tea plant</name>
    <name type="synonym">Thea sinensis</name>
    <dbReference type="NCBI Taxonomy" id="4442"/>
    <lineage>
        <taxon>Eukaryota</taxon>
        <taxon>Viridiplantae</taxon>
        <taxon>Streptophyta</taxon>
        <taxon>Embryophyta</taxon>
        <taxon>Tracheophyta</taxon>
        <taxon>Spermatophyta</taxon>
        <taxon>Magnoliopsida</taxon>
        <taxon>eudicotyledons</taxon>
        <taxon>Gunneridae</taxon>
        <taxon>Pentapetalae</taxon>
        <taxon>asterids</taxon>
        <taxon>Ericales</taxon>
        <taxon>Theaceae</taxon>
        <taxon>Camellia</taxon>
    </lineage>
</organism>
<dbReference type="Pfam" id="PF13839">
    <property type="entry name" value="PC-Esterase"/>
    <property type="match status" value="1"/>
</dbReference>